<dbReference type="Gene3D" id="3.40.50.720">
    <property type="entry name" value="NAD(P)-binding Rossmann-like Domain"/>
    <property type="match status" value="1"/>
</dbReference>
<evidence type="ECO:0000256" key="10">
    <source>
        <dbReference type="ARBA" id="ARBA00048793"/>
    </source>
</evidence>
<comment type="catalytic activity">
    <reaction evidence="10">
        <text>(R)-pantoate + NADP(+) = 2-dehydropantoate + NADPH + H(+)</text>
        <dbReference type="Rhea" id="RHEA:16233"/>
        <dbReference type="ChEBI" id="CHEBI:11561"/>
        <dbReference type="ChEBI" id="CHEBI:15378"/>
        <dbReference type="ChEBI" id="CHEBI:15980"/>
        <dbReference type="ChEBI" id="CHEBI:57783"/>
        <dbReference type="ChEBI" id="CHEBI:58349"/>
        <dbReference type="EC" id="1.1.1.169"/>
    </reaction>
</comment>
<dbReference type="EC" id="1.1.1.169" evidence="4"/>
<dbReference type="Pfam" id="PF08546">
    <property type="entry name" value="ApbA_C"/>
    <property type="match status" value="1"/>
</dbReference>
<dbReference type="AlphaFoldDB" id="A0A261S1X9"/>
<evidence type="ECO:0000313" key="13">
    <source>
        <dbReference type="EMBL" id="OZI31175.1"/>
    </source>
</evidence>
<keyword evidence="8" id="KW-0560">Oxidoreductase</keyword>
<dbReference type="EMBL" id="NEVM01000005">
    <property type="protein sequence ID" value="OZI31175.1"/>
    <property type="molecule type" value="Genomic_DNA"/>
</dbReference>
<evidence type="ECO:0000256" key="2">
    <source>
        <dbReference type="ARBA" id="ARBA00004994"/>
    </source>
</evidence>
<feature type="domain" description="Ketopantoate reductase N-terminal" evidence="11">
    <location>
        <begin position="4"/>
        <end position="105"/>
    </location>
</feature>
<evidence type="ECO:0000256" key="7">
    <source>
        <dbReference type="ARBA" id="ARBA00022857"/>
    </source>
</evidence>
<dbReference type="SUPFAM" id="SSF48179">
    <property type="entry name" value="6-phosphogluconate dehydrogenase C-terminal domain-like"/>
    <property type="match status" value="1"/>
</dbReference>
<comment type="function">
    <text evidence="1">Catalyzes the NADPH-dependent reduction of ketopantoate into pantoic acid.</text>
</comment>
<dbReference type="InterPro" id="IPR013752">
    <property type="entry name" value="KPA_reductase"/>
</dbReference>
<keyword evidence="6" id="KW-0566">Pantothenate biosynthesis</keyword>
<organism evidence="13 14">
    <name type="scientific">Bordetella genomosp. 10</name>
    <dbReference type="NCBI Taxonomy" id="1416804"/>
    <lineage>
        <taxon>Bacteria</taxon>
        <taxon>Pseudomonadati</taxon>
        <taxon>Pseudomonadota</taxon>
        <taxon>Betaproteobacteria</taxon>
        <taxon>Burkholderiales</taxon>
        <taxon>Alcaligenaceae</taxon>
        <taxon>Bordetella</taxon>
    </lineage>
</organism>
<dbReference type="PANTHER" id="PTHR21708">
    <property type="entry name" value="PROBABLE 2-DEHYDROPANTOATE 2-REDUCTASE"/>
    <property type="match status" value="1"/>
</dbReference>
<dbReference type="GO" id="GO:0015940">
    <property type="term" value="P:pantothenate biosynthetic process"/>
    <property type="evidence" value="ECO:0007669"/>
    <property type="project" value="UniProtKB-UniPathway"/>
</dbReference>
<evidence type="ECO:0000256" key="4">
    <source>
        <dbReference type="ARBA" id="ARBA00013014"/>
    </source>
</evidence>
<dbReference type="GO" id="GO:0008677">
    <property type="term" value="F:2-dehydropantoate 2-reductase activity"/>
    <property type="evidence" value="ECO:0007669"/>
    <property type="project" value="UniProtKB-EC"/>
</dbReference>
<evidence type="ECO:0000256" key="3">
    <source>
        <dbReference type="ARBA" id="ARBA00007870"/>
    </source>
</evidence>
<accession>A0A261S1X9</accession>
<evidence type="ECO:0000256" key="6">
    <source>
        <dbReference type="ARBA" id="ARBA00022655"/>
    </source>
</evidence>
<keyword evidence="7" id="KW-0521">NADP</keyword>
<evidence type="ECO:0000256" key="5">
    <source>
        <dbReference type="ARBA" id="ARBA00019465"/>
    </source>
</evidence>
<dbReference type="Proteomes" id="UP000216020">
    <property type="component" value="Unassembled WGS sequence"/>
</dbReference>
<dbReference type="InterPro" id="IPR051402">
    <property type="entry name" value="KPR-Related"/>
</dbReference>
<reference evidence="14" key="1">
    <citation type="submission" date="2017-05" db="EMBL/GenBank/DDBJ databases">
        <title>Complete and WGS of Bordetella genogroups.</title>
        <authorList>
            <person name="Spilker T."/>
            <person name="Lipuma J."/>
        </authorList>
    </citation>
    <scope>NUCLEOTIDE SEQUENCE [LARGE SCALE GENOMIC DNA]</scope>
    <source>
        <strain evidence="14">AU16122</strain>
    </source>
</reference>
<comment type="similarity">
    <text evidence="3">Belongs to the ketopantoate reductase family.</text>
</comment>
<dbReference type="OrthoDB" id="9796561at2"/>
<comment type="caution">
    <text evidence="13">The sequence shown here is derived from an EMBL/GenBank/DDBJ whole genome shotgun (WGS) entry which is preliminary data.</text>
</comment>
<dbReference type="Pfam" id="PF02558">
    <property type="entry name" value="ApbA"/>
    <property type="match status" value="1"/>
</dbReference>
<evidence type="ECO:0000256" key="8">
    <source>
        <dbReference type="ARBA" id="ARBA00023002"/>
    </source>
</evidence>
<gene>
    <name evidence="13" type="ORF">CAL29_24910</name>
</gene>
<dbReference type="NCBIfam" id="NF005089">
    <property type="entry name" value="PRK06522.1-4"/>
    <property type="match status" value="1"/>
</dbReference>
<dbReference type="UniPathway" id="UPA00028">
    <property type="reaction ID" value="UER00004"/>
</dbReference>
<dbReference type="FunFam" id="3.40.50.720:FF:000307">
    <property type="entry name" value="2-dehydropantoate 2-reductase"/>
    <property type="match status" value="1"/>
</dbReference>
<evidence type="ECO:0000256" key="9">
    <source>
        <dbReference type="ARBA" id="ARBA00032024"/>
    </source>
</evidence>
<dbReference type="GO" id="GO:0005737">
    <property type="term" value="C:cytoplasm"/>
    <property type="evidence" value="ECO:0007669"/>
    <property type="project" value="TreeGrafter"/>
</dbReference>
<comment type="pathway">
    <text evidence="2">Cofactor biosynthesis; (R)-pantothenate biosynthesis; (R)-pantoate from 3-methyl-2-oxobutanoate: step 2/2.</text>
</comment>
<sequence>MKKICIYGAGAVGGHMAARLARAGLDVSVVARGPHLAAIRAQGLRLIAPDADFTVPVAASDDPAELGPQDLVISTLKAQSLGPAAAGLATLLKPDTPVVFALNGIPWWYFHGLPADGNGGAAAARLPRLDPEGQLWRHVSAERALGCVIRSPNELAAPGVVRSTSTVNTFVIGEPDNSASPRLAAVVSALQRGLPGAGASQQIRRDIWAKLVLNVPSSLTCALTVSTAPEIFAQDDMRELWRQLGTEANAVAAAHGIDAGFDLDAQIRSSGAHRHPPSMLQDLLAGRAMEIDAQLRAVQDLGRMAGVPTPVLDVTVTLLAHRARSEFAASLRQKA</sequence>
<dbReference type="RefSeq" id="WP_094855588.1">
    <property type="nucleotide sequence ID" value="NZ_NEVM01000005.1"/>
</dbReference>
<dbReference type="PANTHER" id="PTHR21708:SF45">
    <property type="entry name" value="2-DEHYDROPANTOATE 2-REDUCTASE"/>
    <property type="match status" value="1"/>
</dbReference>
<keyword evidence="14" id="KW-1185">Reference proteome</keyword>
<dbReference type="InterPro" id="IPR013332">
    <property type="entry name" value="KPR_N"/>
</dbReference>
<proteinExistence type="inferred from homology"/>
<name>A0A261S1X9_9BORD</name>
<evidence type="ECO:0000313" key="14">
    <source>
        <dbReference type="Proteomes" id="UP000216020"/>
    </source>
</evidence>
<evidence type="ECO:0000259" key="12">
    <source>
        <dbReference type="Pfam" id="PF08546"/>
    </source>
</evidence>
<dbReference type="InterPro" id="IPR013328">
    <property type="entry name" value="6PGD_dom2"/>
</dbReference>
<protein>
    <recommendedName>
        <fullName evidence="5">2-dehydropantoate 2-reductase</fullName>
        <ecNumber evidence="4">1.1.1.169</ecNumber>
    </recommendedName>
    <alternativeName>
        <fullName evidence="9">Ketopantoate reductase</fullName>
    </alternativeName>
</protein>
<evidence type="ECO:0000259" key="11">
    <source>
        <dbReference type="Pfam" id="PF02558"/>
    </source>
</evidence>
<dbReference type="InterPro" id="IPR036291">
    <property type="entry name" value="NAD(P)-bd_dom_sf"/>
</dbReference>
<dbReference type="InterPro" id="IPR008927">
    <property type="entry name" value="6-PGluconate_DH-like_C_sf"/>
</dbReference>
<dbReference type="Gene3D" id="1.10.1040.10">
    <property type="entry name" value="N-(1-d-carboxylethyl)-l-norvaline Dehydrogenase, domain 2"/>
    <property type="match status" value="1"/>
</dbReference>
<feature type="domain" description="Ketopantoate reductase C-terminal" evidence="12">
    <location>
        <begin position="203"/>
        <end position="321"/>
    </location>
</feature>
<dbReference type="SUPFAM" id="SSF51735">
    <property type="entry name" value="NAD(P)-binding Rossmann-fold domains"/>
    <property type="match status" value="1"/>
</dbReference>
<evidence type="ECO:0000256" key="1">
    <source>
        <dbReference type="ARBA" id="ARBA00002919"/>
    </source>
</evidence>